<dbReference type="Proteomes" id="UP000315133">
    <property type="component" value="Unassembled WGS sequence"/>
</dbReference>
<evidence type="ECO:0000256" key="5">
    <source>
        <dbReference type="ARBA" id="ARBA00022827"/>
    </source>
</evidence>
<dbReference type="Gene3D" id="1.10.579.10">
    <property type="entry name" value="DNA Cyclobutane Dipyrimidine Photolyase, subunit A, domain 3"/>
    <property type="match status" value="1"/>
</dbReference>
<dbReference type="GO" id="GO:0009416">
    <property type="term" value="P:response to light stimulus"/>
    <property type="evidence" value="ECO:0007669"/>
    <property type="project" value="TreeGrafter"/>
</dbReference>
<dbReference type="AlphaFoldDB" id="A0A543KJR5"/>
<dbReference type="PANTHER" id="PTHR11455:SF9">
    <property type="entry name" value="CRYPTOCHROME CIRCADIAN CLOCK 5 ISOFORM X1"/>
    <property type="match status" value="1"/>
</dbReference>
<evidence type="ECO:0000256" key="8">
    <source>
        <dbReference type="PIRSR" id="PIRSR602081-1"/>
    </source>
</evidence>
<dbReference type="SUPFAM" id="SSF48173">
    <property type="entry name" value="Cryptochrome/photolyase FAD-binding domain"/>
    <property type="match status" value="1"/>
</dbReference>
<comment type="cofactor">
    <cofactor evidence="8">
        <name>FAD</name>
        <dbReference type="ChEBI" id="CHEBI:57692"/>
    </cofactor>
    <text evidence="8">Binds 1 FAD per subunit.</text>
</comment>
<evidence type="ECO:0000313" key="11">
    <source>
        <dbReference type="EMBL" id="TQM95320.1"/>
    </source>
</evidence>
<keyword evidence="11" id="KW-0456">Lyase</keyword>
<keyword evidence="5 8" id="KW-0274">FAD</keyword>
<dbReference type="FunFam" id="1.10.579.10:FF:000003">
    <property type="entry name" value="Deoxyribodipyrimidine photo-lyase"/>
    <property type="match status" value="1"/>
</dbReference>
<evidence type="ECO:0000256" key="7">
    <source>
        <dbReference type="ARBA" id="ARBA00033999"/>
    </source>
</evidence>
<evidence type="ECO:0000256" key="9">
    <source>
        <dbReference type="RuleBase" id="RU004182"/>
    </source>
</evidence>
<keyword evidence="4 8" id="KW-0285">Flavoprotein</keyword>
<organism evidence="11 12">
    <name type="scientific">Ornithinimicrobium humiphilum</name>
    <dbReference type="NCBI Taxonomy" id="125288"/>
    <lineage>
        <taxon>Bacteria</taxon>
        <taxon>Bacillati</taxon>
        <taxon>Actinomycetota</taxon>
        <taxon>Actinomycetes</taxon>
        <taxon>Micrococcales</taxon>
        <taxon>Ornithinimicrobiaceae</taxon>
        <taxon>Ornithinimicrobium</taxon>
    </lineage>
</organism>
<sequence>MTALLWLRRDLRTSDHPALLAAREAAGGGALAVVFVVDPALWRGGGPVRRAWVAASVRAVAERLDGRLVLRAGDPVEVVPALARELGATSVHVTRETFPTGARRDARVRAALDEEVAWVETGTPYAVGPGLVRNGSGDPYKVFTPFSRAWEEHGWPQPAPTPRRLDLVDAPSDPAAERALVEALAVDDLPRLPEPGQAAALARWRSFLGADLAGYRSGRDRPDLDATSRLSPYLKVGAVHPRTLLVELEEHRGEGATAYRTELAWREFYADVLHHHPHSAWRDLRDGLSGLRYDEPEDAVEAWRTGRTGYPVVDAGMRQLLAEGWMHNRVRMITASFLTKDLHVWWPVGARHFLDHLVDGDLASNNHGWQWVAGTGTDAAPYFRVFNPVTQGLRFDPDGDYVRRWVPELAHLPGRAAHEPWDHPQGYDHDYPRRIVDHAEERREALRRYEAVR</sequence>
<comment type="cofactor">
    <cofactor evidence="1">
        <name>(6R)-5,10-methylene-5,6,7,8-tetrahydrofolate</name>
        <dbReference type="ChEBI" id="CHEBI:15636"/>
    </cofactor>
</comment>
<comment type="similarity">
    <text evidence="9">Belongs to the DNA photolyase family.</text>
</comment>
<dbReference type="InterPro" id="IPR006050">
    <property type="entry name" value="DNA_photolyase_N"/>
</dbReference>
<dbReference type="PROSITE" id="PS00394">
    <property type="entry name" value="DNA_PHOTOLYASES_1_1"/>
    <property type="match status" value="1"/>
</dbReference>
<dbReference type="Gene3D" id="3.40.50.620">
    <property type="entry name" value="HUPs"/>
    <property type="match status" value="1"/>
</dbReference>
<dbReference type="Pfam" id="PF00875">
    <property type="entry name" value="DNA_photolyase"/>
    <property type="match status" value="1"/>
</dbReference>
<dbReference type="SUPFAM" id="SSF52425">
    <property type="entry name" value="Cryptochrome/photolyase, N-terminal domain"/>
    <property type="match status" value="1"/>
</dbReference>
<feature type="binding site" evidence="8">
    <location>
        <begin position="359"/>
        <end position="361"/>
    </location>
    <ligand>
        <name>FAD</name>
        <dbReference type="ChEBI" id="CHEBI:57692"/>
    </ligand>
</feature>
<comment type="caution">
    <text evidence="11">The sequence shown here is derived from an EMBL/GenBank/DDBJ whole genome shotgun (WGS) entry which is preliminary data.</text>
</comment>
<accession>A0A543KJR5</accession>
<dbReference type="InterPro" id="IPR036134">
    <property type="entry name" value="Crypto/Photolyase_FAD-like_sf"/>
</dbReference>
<evidence type="ECO:0000259" key="10">
    <source>
        <dbReference type="PROSITE" id="PS51645"/>
    </source>
</evidence>
<reference evidence="11 12" key="1">
    <citation type="submission" date="2019-06" db="EMBL/GenBank/DDBJ databases">
        <title>Sequencing the genomes of 1000 actinobacteria strains.</title>
        <authorList>
            <person name="Klenk H.-P."/>
        </authorList>
    </citation>
    <scope>NUCLEOTIDE SEQUENCE [LARGE SCALE GENOMIC DNA]</scope>
    <source>
        <strain evidence="11 12">DSM 12362</strain>
    </source>
</reference>
<feature type="domain" description="Photolyase/cryptochrome alpha/beta" evidence="10">
    <location>
        <begin position="1"/>
        <end position="127"/>
    </location>
</feature>
<dbReference type="InterPro" id="IPR005101">
    <property type="entry name" value="Cryptochr/Photolyase_FAD-bd"/>
</dbReference>
<dbReference type="PANTHER" id="PTHR11455">
    <property type="entry name" value="CRYPTOCHROME"/>
    <property type="match status" value="1"/>
</dbReference>
<dbReference type="PRINTS" id="PR00147">
    <property type="entry name" value="DNAPHOTLYASE"/>
</dbReference>
<dbReference type="Pfam" id="PF03441">
    <property type="entry name" value="FAD_binding_7"/>
    <property type="match status" value="1"/>
</dbReference>
<keyword evidence="12" id="KW-1185">Reference proteome</keyword>
<dbReference type="Gene3D" id="1.25.40.80">
    <property type="match status" value="1"/>
</dbReference>
<gene>
    <name evidence="11" type="ORF">FB476_0159</name>
</gene>
<dbReference type="GO" id="GO:0003904">
    <property type="term" value="F:deoxyribodipyrimidine photo-lyase activity"/>
    <property type="evidence" value="ECO:0007669"/>
    <property type="project" value="UniProtKB-EC"/>
</dbReference>
<dbReference type="GO" id="GO:0000719">
    <property type="term" value="P:photoreactive repair"/>
    <property type="evidence" value="ECO:0007669"/>
    <property type="project" value="UniProtKB-ARBA"/>
</dbReference>
<evidence type="ECO:0000256" key="6">
    <source>
        <dbReference type="ARBA" id="ARBA00022991"/>
    </source>
</evidence>
<name>A0A543KJR5_9MICO</name>
<feature type="binding site" evidence="8">
    <location>
        <begin position="262"/>
        <end position="269"/>
    </location>
    <ligand>
        <name>FAD</name>
        <dbReference type="ChEBI" id="CHEBI:57692"/>
    </ligand>
</feature>
<dbReference type="GO" id="GO:0003677">
    <property type="term" value="F:DNA binding"/>
    <property type="evidence" value="ECO:0007669"/>
    <property type="project" value="TreeGrafter"/>
</dbReference>
<dbReference type="EC" id="4.1.99.3" evidence="2"/>
<dbReference type="InterPro" id="IPR018394">
    <property type="entry name" value="DNA_photolyase_1_CS_C"/>
</dbReference>
<feature type="binding site" evidence="8">
    <location>
        <begin position="227"/>
        <end position="231"/>
    </location>
    <ligand>
        <name>FAD</name>
        <dbReference type="ChEBI" id="CHEBI:57692"/>
    </ligand>
</feature>
<dbReference type="InterPro" id="IPR014729">
    <property type="entry name" value="Rossmann-like_a/b/a_fold"/>
</dbReference>
<dbReference type="PROSITE" id="PS51645">
    <property type="entry name" value="PHR_CRY_ALPHA_BETA"/>
    <property type="match status" value="1"/>
</dbReference>
<evidence type="ECO:0000313" key="12">
    <source>
        <dbReference type="Proteomes" id="UP000315133"/>
    </source>
</evidence>
<feature type="binding site" evidence="8">
    <location>
        <position position="215"/>
    </location>
    <ligand>
        <name>FAD</name>
        <dbReference type="ChEBI" id="CHEBI:57692"/>
    </ligand>
</feature>
<protein>
    <recommendedName>
        <fullName evidence="3">Deoxyribodipyrimidine photo-lyase</fullName>
        <ecNumber evidence="2">4.1.99.3</ecNumber>
    </recommendedName>
</protein>
<dbReference type="GO" id="GO:0071949">
    <property type="term" value="F:FAD binding"/>
    <property type="evidence" value="ECO:0007669"/>
    <property type="project" value="TreeGrafter"/>
</dbReference>
<comment type="catalytic activity">
    <reaction evidence="7">
        <text>cyclobutadipyrimidine (in DNA) = 2 pyrimidine residues (in DNA).</text>
        <dbReference type="EC" id="4.1.99.3"/>
    </reaction>
</comment>
<dbReference type="RefSeq" id="WP_141817097.1">
    <property type="nucleotide sequence ID" value="NZ_BAAAIL010000003.1"/>
</dbReference>
<feature type="binding site" evidence="8">
    <location>
        <position position="259"/>
    </location>
    <ligand>
        <name>FAD</name>
        <dbReference type="ChEBI" id="CHEBI:57692"/>
    </ligand>
</feature>
<proteinExistence type="inferred from homology"/>
<dbReference type="InterPro" id="IPR036155">
    <property type="entry name" value="Crypto/Photolyase_N_sf"/>
</dbReference>
<dbReference type="OrthoDB" id="9772484at2"/>
<evidence type="ECO:0000256" key="1">
    <source>
        <dbReference type="ARBA" id="ARBA00001932"/>
    </source>
</evidence>
<evidence type="ECO:0000256" key="3">
    <source>
        <dbReference type="ARBA" id="ARBA00014046"/>
    </source>
</evidence>
<evidence type="ECO:0000256" key="2">
    <source>
        <dbReference type="ARBA" id="ARBA00013149"/>
    </source>
</evidence>
<dbReference type="EMBL" id="VFPU01000001">
    <property type="protein sequence ID" value="TQM95320.1"/>
    <property type="molecule type" value="Genomic_DNA"/>
</dbReference>
<dbReference type="InterPro" id="IPR002081">
    <property type="entry name" value="Cryptochrome/DNA_photolyase_1"/>
</dbReference>
<evidence type="ECO:0000256" key="4">
    <source>
        <dbReference type="ARBA" id="ARBA00022630"/>
    </source>
</evidence>
<keyword evidence="6 9" id="KW-0157">Chromophore</keyword>